<dbReference type="InterPro" id="IPR011010">
    <property type="entry name" value="DNA_brk_join_enz"/>
</dbReference>
<reference evidence="5 6" key="1">
    <citation type="submission" date="2015-08" db="EMBL/GenBank/DDBJ databases">
        <title>Investigation of the bacterial diversity of lava forest soil.</title>
        <authorList>
            <person name="Lee J.S."/>
        </authorList>
    </citation>
    <scope>NUCLEOTIDE SEQUENCE [LARGE SCALE GENOMIC DNA]</scope>
    <source>
        <strain evidence="5 6">GJW-30</strain>
    </source>
</reference>
<keyword evidence="1" id="KW-0229">DNA integration</keyword>
<accession>A0A0S3PNN1</accession>
<keyword evidence="2" id="KW-0233">DNA recombination</keyword>
<protein>
    <submittedName>
        <fullName evidence="5">Site-specific tyrosine recombinase XerC</fullName>
    </submittedName>
</protein>
<dbReference type="GO" id="GO:0006310">
    <property type="term" value="P:DNA recombination"/>
    <property type="evidence" value="ECO:0007669"/>
    <property type="project" value="UniProtKB-KW"/>
</dbReference>
<dbReference type="AlphaFoldDB" id="A0A0S3PNN1"/>
<dbReference type="Pfam" id="PF00589">
    <property type="entry name" value="Phage_integrase"/>
    <property type="match status" value="1"/>
</dbReference>
<dbReference type="Gene3D" id="1.10.443.10">
    <property type="entry name" value="Intergrase catalytic core"/>
    <property type="match status" value="1"/>
</dbReference>
<proteinExistence type="predicted"/>
<evidence type="ECO:0000256" key="3">
    <source>
        <dbReference type="SAM" id="MobiDB-lite"/>
    </source>
</evidence>
<dbReference type="GO" id="GO:0003677">
    <property type="term" value="F:DNA binding"/>
    <property type="evidence" value="ECO:0007669"/>
    <property type="project" value="InterPro"/>
</dbReference>
<evidence type="ECO:0000256" key="1">
    <source>
        <dbReference type="ARBA" id="ARBA00022908"/>
    </source>
</evidence>
<evidence type="ECO:0000256" key="2">
    <source>
        <dbReference type="ARBA" id="ARBA00023172"/>
    </source>
</evidence>
<dbReference type="InterPro" id="IPR050090">
    <property type="entry name" value="Tyrosine_recombinase_XerCD"/>
</dbReference>
<sequence>MSVYLPKNRKTPFYQFDFQINGRRFHGSTEARTEKEAKAVERRERAKARADLERERITGNGPITLDQACQRFWHEVGQHHRNDTATYQQLTWLAVFFGSTVRLDEITDRHIAEMIAARRQRPRHGRAKDKLGNPTPKVANATVNRTATVVMKAIFMRAKKVWKYPLPLEPNWRDHWLPVSPERVRELDDAEDSALDAAVRSDYGLWFEFVRLTGLRRNETLIRWENVFAKHIATTGKRGRPVRTPITNAIREILNQCREHHSEYVFTFICQQSDASRGMVKGMRYPITSEGAKSQWRRQLRRSGVKNLRFHDLRHDTASKLLRRQKNIKLVQKVLNHADIATTSKYAHVLDEDIVAALEDFALYRKKSRTNGEVDT</sequence>
<evidence type="ECO:0000313" key="5">
    <source>
        <dbReference type="EMBL" id="BAT57560.1"/>
    </source>
</evidence>
<feature type="region of interest" description="Disordered" evidence="3">
    <location>
        <begin position="119"/>
        <end position="138"/>
    </location>
</feature>
<dbReference type="KEGG" id="vgo:GJW-30_1_00066"/>
<dbReference type="PROSITE" id="PS51898">
    <property type="entry name" value="TYR_RECOMBINASE"/>
    <property type="match status" value="1"/>
</dbReference>
<dbReference type="InterPro" id="IPR002104">
    <property type="entry name" value="Integrase_catalytic"/>
</dbReference>
<dbReference type="PANTHER" id="PTHR30349:SF64">
    <property type="entry name" value="PROPHAGE INTEGRASE INTD-RELATED"/>
    <property type="match status" value="1"/>
</dbReference>
<feature type="domain" description="Tyr recombinase" evidence="4">
    <location>
        <begin position="182"/>
        <end position="360"/>
    </location>
</feature>
<keyword evidence="6" id="KW-1185">Reference proteome</keyword>
<dbReference type="EMBL" id="AP014946">
    <property type="protein sequence ID" value="BAT57560.1"/>
    <property type="molecule type" value="Genomic_DNA"/>
</dbReference>
<gene>
    <name evidence="5" type="ORF">GJW-30_1_00066</name>
</gene>
<dbReference type="InterPro" id="IPR013762">
    <property type="entry name" value="Integrase-like_cat_sf"/>
</dbReference>
<organism evidence="5 6">
    <name type="scientific">Variibacter gotjawalensis</name>
    <dbReference type="NCBI Taxonomy" id="1333996"/>
    <lineage>
        <taxon>Bacteria</taxon>
        <taxon>Pseudomonadati</taxon>
        <taxon>Pseudomonadota</taxon>
        <taxon>Alphaproteobacteria</taxon>
        <taxon>Hyphomicrobiales</taxon>
        <taxon>Nitrobacteraceae</taxon>
        <taxon>Variibacter</taxon>
    </lineage>
</organism>
<evidence type="ECO:0000313" key="6">
    <source>
        <dbReference type="Proteomes" id="UP000236884"/>
    </source>
</evidence>
<dbReference type="PANTHER" id="PTHR30349">
    <property type="entry name" value="PHAGE INTEGRASE-RELATED"/>
    <property type="match status" value="1"/>
</dbReference>
<dbReference type="Proteomes" id="UP000236884">
    <property type="component" value="Chromosome"/>
</dbReference>
<evidence type="ECO:0000259" key="4">
    <source>
        <dbReference type="PROSITE" id="PS51898"/>
    </source>
</evidence>
<dbReference type="GO" id="GO:0015074">
    <property type="term" value="P:DNA integration"/>
    <property type="evidence" value="ECO:0007669"/>
    <property type="project" value="UniProtKB-KW"/>
</dbReference>
<dbReference type="OrthoDB" id="7615137at2"/>
<dbReference type="SUPFAM" id="SSF56349">
    <property type="entry name" value="DNA breaking-rejoining enzymes"/>
    <property type="match status" value="1"/>
</dbReference>
<name>A0A0S3PNN1_9BRAD</name>